<sequence>MLVPVHWLFKLPIAKDRVRFLRLYSGVSFVLGIGIGYAAHRPVYKTTPSKPSLLYKLHLKRLLWTKKISQNEYEKYLDFKNV</sequence>
<organism evidence="2 3">
    <name type="scientific">Theileria orientalis</name>
    <dbReference type="NCBI Taxonomy" id="68886"/>
    <lineage>
        <taxon>Eukaryota</taxon>
        <taxon>Sar</taxon>
        <taxon>Alveolata</taxon>
        <taxon>Apicomplexa</taxon>
        <taxon>Aconoidasida</taxon>
        <taxon>Piroplasmida</taxon>
        <taxon>Theileriidae</taxon>
        <taxon>Theileria</taxon>
    </lineage>
</organism>
<accession>A0A976SIL1</accession>
<evidence type="ECO:0000256" key="1">
    <source>
        <dbReference type="SAM" id="Phobius"/>
    </source>
</evidence>
<name>A0A976SIL1_THEOR</name>
<keyword evidence="1" id="KW-0472">Membrane</keyword>
<protein>
    <submittedName>
        <fullName evidence="2">Uncharacterized protein</fullName>
    </submittedName>
</protein>
<proteinExistence type="predicted"/>
<evidence type="ECO:0000313" key="3">
    <source>
        <dbReference type="Proteomes" id="UP000244811"/>
    </source>
</evidence>
<feature type="transmembrane region" description="Helical" evidence="1">
    <location>
        <begin position="20"/>
        <end position="40"/>
    </location>
</feature>
<dbReference type="Proteomes" id="UP000244811">
    <property type="component" value="Chromosome 1"/>
</dbReference>
<dbReference type="EMBL" id="CP056069">
    <property type="protein sequence ID" value="UVC49549.1"/>
    <property type="molecule type" value="Genomic_DNA"/>
</dbReference>
<keyword evidence="1" id="KW-0812">Transmembrane</keyword>
<dbReference type="AlphaFoldDB" id="A0A976SIL1"/>
<keyword evidence="1" id="KW-1133">Transmembrane helix</keyword>
<gene>
    <name evidence="2" type="ORF">MACK_003387</name>
</gene>
<evidence type="ECO:0000313" key="2">
    <source>
        <dbReference type="EMBL" id="UVC49549.1"/>
    </source>
</evidence>
<reference evidence="2" key="1">
    <citation type="submission" date="2022-07" db="EMBL/GenBank/DDBJ databases">
        <title>Evaluation of T. orientalis genome assembly methods using nanopore sequencing and analysis of variation between genomes.</title>
        <authorList>
            <person name="Yam J."/>
            <person name="Micallef M.L."/>
            <person name="Liu M."/>
            <person name="Djordjevic S.P."/>
            <person name="Bogema D.R."/>
            <person name="Jenkins C."/>
        </authorList>
    </citation>
    <scope>NUCLEOTIDE SEQUENCE</scope>
    <source>
        <strain evidence="2">Goon Nure</strain>
    </source>
</reference>